<proteinExistence type="predicted"/>
<dbReference type="AlphaFoldDB" id="A0A2P2QL03"/>
<dbReference type="EMBL" id="GGEC01087150">
    <property type="protein sequence ID" value="MBX67634.1"/>
    <property type="molecule type" value="Transcribed_RNA"/>
</dbReference>
<protein>
    <submittedName>
        <fullName evidence="1">Uncharacterized protein</fullName>
    </submittedName>
</protein>
<organism evidence="1">
    <name type="scientific">Rhizophora mucronata</name>
    <name type="common">Asiatic mangrove</name>
    <dbReference type="NCBI Taxonomy" id="61149"/>
    <lineage>
        <taxon>Eukaryota</taxon>
        <taxon>Viridiplantae</taxon>
        <taxon>Streptophyta</taxon>
        <taxon>Embryophyta</taxon>
        <taxon>Tracheophyta</taxon>
        <taxon>Spermatophyta</taxon>
        <taxon>Magnoliopsida</taxon>
        <taxon>eudicotyledons</taxon>
        <taxon>Gunneridae</taxon>
        <taxon>Pentapetalae</taxon>
        <taxon>rosids</taxon>
        <taxon>fabids</taxon>
        <taxon>Malpighiales</taxon>
        <taxon>Rhizophoraceae</taxon>
        <taxon>Rhizophora</taxon>
    </lineage>
</organism>
<accession>A0A2P2QL03</accession>
<name>A0A2P2QL03_RHIMU</name>
<sequence length="40" mass="4666">MRRQCLYTPCGRDYFICLGFLLPIWALNSRWGCLSLSHSS</sequence>
<reference evidence="1" key="1">
    <citation type="submission" date="2018-02" db="EMBL/GenBank/DDBJ databases">
        <title>Rhizophora mucronata_Transcriptome.</title>
        <authorList>
            <person name="Meera S.P."/>
            <person name="Sreeshan A."/>
            <person name="Augustine A."/>
        </authorList>
    </citation>
    <scope>NUCLEOTIDE SEQUENCE</scope>
    <source>
        <tissue evidence="1">Leaf</tissue>
    </source>
</reference>
<evidence type="ECO:0000313" key="1">
    <source>
        <dbReference type="EMBL" id="MBX67634.1"/>
    </source>
</evidence>